<dbReference type="NCBIfam" id="NF010041">
    <property type="entry name" value="PRK13517.1-1"/>
    <property type="match status" value="1"/>
</dbReference>
<dbReference type="InterPro" id="IPR014746">
    <property type="entry name" value="Gln_synth/guanido_kin_cat_dom"/>
</dbReference>
<evidence type="ECO:0000256" key="4">
    <source>
        <dbReference type="ARBA" id="ARBA00048819"/>
    </source>
</evidence>
<dbReference type="SUPFAM" id="SSF55931">
    <property type="entry name" value="Glutamine synthetase/guanido kinase"/>
    <property type="match status" value="1"/>
</dbReference>
<organism evidence="6 7">
    <name type="scientific">Streptomyces wuyuanensis</name>
    <dbReference type="NCBI Taxonomy" id="1196353"/>
    <lineage>
        <taxon>Bacteria</taxon>
        <taxon>Bacillati</taxon>
        <taxon>Actinomycetota</taxon>
        <taxon>Actinomycetes</taxon>
        <taxon>Kitasatosporales</taxon>
        <taxon>Streptomycetaceae</taxon>
        <taxon>Streptomyces</taxon>
    </lineage>
</organism>
<keyword evidence="2 5" id="KW-0547">Nucleotide-binding</keyword>
<comment type="function">
    <text evidence="5">ATP-dependent carboxylate-amine ligase which exhibits weak glutamate--cysteine ligase activity.</text>
</comment>
<reference evidence="7" key="1">
    <citation type="submission" date="2016-10" db="EMBL/GenBank/DDBJ databases">
        <authorList>
            <person name="Varghese N."/>
            <person name="Submissions S."/>
        </authorList>
    </citation>
    <scope>NUCLEOTIDE SEQUENCE [LARGE SCALE GENOMIC DNA]</scope>
    <source>
        <strain evidence="7">CGMCC 4.7042</strain>
    </source>
</reference>
<evidence type="ECO:0000313" key="7">
    <source>
        <dbReference type="Proteomes" id="UP000199063"/>
    </source>
</evidence>
<dbReference type="Gene3D" id="3.30.590.20">
    <property type="match status" value="1"/>
</dbReference>
<evidence type="ECO:0000256" key="3">
    <source>
        <dbReference type="ARBA" id="ARBA00022840"/>
    </source>
</evidence>
<gene>
    <name evidence="6" type="ORF">SAMN05444921_109145</name>
</gene>
<dbReference type="PANTHER" id="PTHR36510:SF1">
    <property type="entry name" value="GLUTAMATE--CYSTEINE LIGASE 2-RELATED"/>
    <property type="match status" value="1"/>
</dbReference>
<dbReference type="InterPro" id="IPR050141">
    <property type="entry name" value="GCL_type2/YbdK_subfam"/>
</dbReference>
<dbReference type="EC" id="6.3.2.2" evidence="5"/>
<evidence type="ECO:0000256" key="2">
    <source>
        <dbReference type="ARBA" id="ARBA00022741"/>
    </source>
</evidence>
<keyword evidence="7" id="KW-1185">Reference proteome</keyword>
<dbReference type="InterPro" id="IPR011793">
    <property type="entry name" value="YbdK"/>
</dbReference>
<dbReference type="HAMAP" id="MF_01609">
    <property type="entry name" value="Glu_cys_ligase_2"/>
    <property type="match status" value="1"/>
</dbReference>
<dbReference type="EMBL" id="FNHI01000009">
    <property type="protein sequence ID" value="SDM51822.1"/>
    <property type="molecule type" value="Genomic_DNA"/>
</dbReference>
<evidence type="ECO:0000256" key="5">
    <source>
        <dbReference type="HAMAP-Rule" id="MF_01609"/>
    </source>
</evidence>
<dbReference type="AlphaFoldDB" id="A0A1G9TW00"/>
<evidence type="ECO:0000256" key="1">
    <source>
        <dbReference type="ARBA" id="ARBA00022598"/>
    </source>
</evidence>
<dbReference type="Pfam" id="PF04107">
    <property type="entry name" value="GCS2"/>
    <property type="match status" value="1"/>
</dbReference>
<keyword evidence="3 5" id="KW-0067">ATP-binding</keyword>
<comment type="similarity">
    <text evidence="5">Belongs to the glutamate--cysteine ligase type 2 family. YbdK subfamily.</text>
</comment>
<dbReference type="GO" id="GO:0005524">
    <property type="term" value="F:ATP binding"/>
    <property type="evidence" value="ECO:0007669"/>
    <property type="project" value="UniProtKB-KW"/>
</dbReference>
<dbReference type="GO" id="GO:0042398">
    <property type="term" value="P:modified amino acid biosynthetic process"/>
    <property type="evidence" value="ECO:0007669"/>
    <property type="project" value="InterPro"/>
</dbReference>
<protein>
    <recommendedName>
        <fullName evidence="5">Putative glutamate--cysteine ligase 2</fullName>
        <ecNumber evidence="5">6.3.2.2</ecNumber>
    </recommendedName>
    <alternativeName>
        <fullName evidence="5">Gamma-glutamylcysteine synthetase 2</fullName>
        <shortName evidence="5">GCS 2</shortName>
        <shortName evidence="5">Gamma-GCS 2</shortName>
    </alternativeName>
</protein>
<sequence>MRSVGVEEELLLVDAETGEPRAVSAAVLDTAARETAGEEQVFESELQREQLEFATRPRTRMEELAAEIRRCRAEAAQHAEDTGVAVAALATFPLPVSPSVAVGTRYHWMAERFGLTLQDQLTCGCHVHVSVDSDEEGVAVLDRIRPWLSVLLALSANSPFWQGQDSHYSSYRSQVWGRWPSAGPVGIFGSADQYHRQVRDMVGTGVLRDEGMIYFDARLSHRYPTVEIRVADVCLDPDSTVLHAVLVRGLVETAARQWQAGEPPARHGESMLRLAAWQAARYGLEGRLLHPRTMRPAPAETVVRALFDHVRDALDGAGDTKHAQDALAAVLRTGNGAAVQRTILERTGSLREVVTECVRLTGGERA</sequence>
<name>A0A1G9TW00_9ACTN</name>
<dbReference type="InterPro" id="IPR006336">
    <property type="entry name" value="GCS2"/>
</dbReference>
<evidence type="ECO:0000313" key="6">
    <source>
        <dbReference type="EMBL" id="SDM51822.1"/>
    </source>
</evidence>
<dbReference type="PANTHER" id="PTHR36510">
    <property type="entry name" value="GLUTAMATE--CYSTEINE LIGASE 2-RELATED"/>
    <property type="match status" value="1"/>
</dbReference>
<accession>A0A1G9TW00</accession>
<keyword evidence="1 5" id="KW-0436">Ligase</keyword>
<dbReference type="STRING" id="1196353.SAMN05444921_109145"/>
<dbReference type="NCBIfam" id="TIGR02050">
    <property type="entry name" value="gshA_cyan_rel"/>
    <property type="match status" value="1"/>
</dbReference>
<comment type="catalytic activity">
    <reaction evidence="4 5">
        <text>L-cysteine + L-glutamate + ATP = gamma-L-glutamyl-L-cysteine + ADP + phosphate + H(+)</text>
        <dbReference type="Rhea" id="RHEA:13285"/>
        <dbReference type="ChEBI" id="CHEBI:15378"/>
        <dbReference type="ChEBI" id="CHEBI:29985"/>
        <dbReference type="ChEBI" id="CHEBI:30616"/>
        <dbReference type="ChEBI" id="CHEBI:35235"/>
        <dbReference type="ChEBI" id="CHEBI:43474"/>
        <dbReference type="ChEBI" id="CHEBI:58173"/>
        <dbReference type="ChEBI" id="CHEBI:456216"/>
        <dbReference type="EC" id="6.3.2.2"/>
    </reaction>
</comment>
<dbReference type="OrthoDB" id="9803842at2"/>
<proteinExistence type="inferred from homology"/>
<dbReference type="GeneID" id="40830381"/>
<dbReference type="Proteomes" id="UP000199063">
    <property type="component" value="Unassembled WGS sequence"/>
</dbReference>
<dbReference type="RefSeq" id="WP_093655032.1">
    <property type="nucleotide sequence ID" value="NZ_FNHI01000009.1"/>
</dbReference>
<dbReference type="GO" id="GO:0004357">
    <property type="term" value="F:glutamate-cysteine ligase activity"/>
    <property type="evidence" value="ECO:0007669"/>
    <property type="project" value="UniProtKB-EC"/>
</dbReference>